<dbReference type="GO" id="GO:0005829">
    <property type="term" value="C:cytosol"/>
    <property type="evidence" value="ECO:0007669"/>
    <property type="project" value="TreeGrafter"/>
</dbReference>
<dbReference type="Gene3D" id="3.30.2160.10">
    <property type="entry name" value="Hect, E3 ligase catalytic domain"/>
    <property type="match status" value="1"/>
</dbReference>
<dbReference type="AlphaFoldDB" id="A0A1X7VEJ9"/>
<evidence type="ECO:0000256" key="4">
    <source>
        <dbReference type="ARBA" id="ARBA00022679"/>
    </source>
</evidence>
<proteinExistence type="predicted"/>
<evidence type="ECO:0000256" key="2">
    <source>
        <dbReference type="ARBA" id="ARBA00004906"/>
    </source>
</evidence>
<dbReference type="STRING" id="400682.A0A1X7VEJ9"/>
<dbReference type="Gene3D" id="3.30.2410.10">
    <property type="entry name" value="Hect, E3 ligase catalytic domain"/>
    <property type="match status" value="1"/>
</dbReference>
<dbReference type="PANTHER" id="PTHR11254">
    <property type="entry name" value="HECT DOMAIN UBIQUITIN-PROTEIN LIGASE"/>
    <property type="match status" value="1"/>
</dbReference>
<dbReference type="SMART" id="SM00119">
    <property type="entry name" value="HECTc"/>
    <property type="match status" value="1"/>
</dbReference>
<feature type="active site" description="Glycyl thioester intermediate" evidence="6">
    <location>
        <position position="960"/>
    </location>
</feature>
<keyword evidence="7" id="KW-1133">Transmembrane helix</keyword>
<dbReference type="PROSITE" id="PS50237">
    <property type="entry name" value="HECT"/>
    <property type="match status" value="1"/>
</dbReference>
<keyword evidence="5 6" id="KW-0833">Ubl conjugation pathway</keyword>
<evidence type="ECO:0000256" key="7">
    <source>
        <dbReference type="SAM" id="Phobius"/>
    </source>
</evidence>
<dbReference type="PANTHER" id="PTHR11254:SF340">
    <property type="entry name" value="APOPTOSIS-RESISTANT E3 UBIQUITIN PROTEIN LIGASE 1"/>
    <property type="match status" value="1"/>
</dbReference>
<dbReference type="Gene3D" id="3.90.1750.10">
    <property type="entry name" value="Hect, E3 ligase catalytic domains"/>
    <property type="match status" value="1"/>
</dbReference>
<evidence type="ECO:0000313" key="10">
    <source>
        <dbReference type="Proteomes" id="UP000007879"/>
    </source>
</evidence>
<evidence type="ECO:0000256" key="6">
    <source>
        <dbReference type="PROSITE-ProRule" id="PRU00104"/>
    </source>
</evidence>
<evidence type="ECO:0000256" key="5">
    <source>
        <dbReference type="ARBA" id="ARBA00022786"/>
    </source>
</evidence>
<gene>
    <name evidence="9" type="primary">100640448</name>
</gene>
<dbReference type="GO" id="GO:0006511">
    <property type="term" value="P:ubiquitin-dependent protein catabolic process"/>
    <property type="evidence" value="ECO:0007669"/>
    <property type="project" value="TreeGrafter"/>
</dbReference>
<reference evidence="9" key="2">
    <citation type="submission" date="2017-05" db="UniProtKB">
        <authorList>
            <consortium name="EnsemblMetazoa"/>
        </authorList>
    </citation>
    <scope>IDENTIFICATION</scope>
</reference>
<dbReference type="FunFam" id="3.30.2160.10:FF:000008">
    <property type="entry name" value="Apoptosis-resistant E3 ubiquitin protein ligase 1"/>
    <property type="match status" value="1"/>
</dbReference>
<evidence type="ECO:0000313" key="9">
    <source>
        <dbReference type="EnsemblMetazoa" id="Aqu2.1.37952_001"/>
    </source>
</evidence>
<keyword evidence="4" id="KW-0808">Transferase</keyword>
<dbReference type="EC" id="2.3.2.26" evidence="3"/>
<feature type="transmembrane region" description="Helical" evidence="7">
    <location>
        <begin position="6"/>
        <end position="21"/>
    </location>
</feature>
<dbReference type="EnsemblMetazoa" id="XM_019993960.1">
    <property type="protein sequence ID" value="XP_019849519.1"/>
    <property type="gene ID" value="LOC100640448"/>
</dbReference>
<keyword evidence="7" id="KW-0472">Membrane</keyword>
<organism evidence="9">
    <name type="scientific">Amphimedon queenslandica</name>
    <name type="common">Sponge</name>
    <dbReference type="NCBI Taxonomy" id="400682"/>
    <lineage>
        <taxon>Eukaryota</taxon>
        <taxon>Metazoa</taxon>
        <taxon>Porifera</taxon>
        <taxon>Demospongiae</taxon>
        <taxon>Heteroscleromorpha</taxon>
        <taxon>Haplosclerida</taxon>
        <taxon>Niphatidae</taxon>
        <taxon>Amphimedon</taxon>
    </lineage>
</organism>
<evidence type="ECO:0000256" key="3">
    <source>
        <dbReference type="ARBA" id="ARBA00012485"/>
    </source>
</evidence>
<feature type="transmembrane region" description="Helical" evidence="7">
    <location>
        <begin position="157"/>
        <end position="187"/>
    </location>
</feature>
<dbReference type="CDD" id="cd00078">
    <property type="entry name" value="HECTc"/>
    <property type="match status" value="1"/>
</dbReference>
<dbReference type="eggNOG" id="KOG0939">
    <property type="taxonomic scope" value="Eukaryota"/>
</dbReference>
<keyword evidence="10" id="KW-1185">Reference proteome</keyword>
<evidence type="ECO:0000256" key="1">
    <source>
        <dbReference type="ARBA" id="ARBA00000885"/>
    </source>
</evidence>
<dbReference type="FunCoup" id="A0A1X7VEJ9">
    <property type="interactions" value="612"/>
</dbReference>
<dbReference type="InterPro" id="IPR000569">
    <property type="entry name" value="HECT_dom"/>
</dbReference>
<reference evidence="10" key="1">
    <citation type="journal article" date="2010" name="Nature">
        <title>The Amphimedon queenslandica genome and the evolution of animal complexity.</title>
        <authorList>
            <person name="Srivastava M."/>
            <person name="Simakov O."/>
            <person name="Chapman J."/>
            <person name="Fahey B."/>
            <person name="Gauthier M.E."/>
            <person name="Mitros T."/>
            <person name="Richards G.S."/>
            <person name="Conaco C."/>
            <person name="Dacre M."/>
            <person name="Hellsten U."/>
            <person name="Larroux C."/>
            <person name="Putnam N.H."/>
            <person name="Stanke M."/>
            <person name="Adamska M."/>
            <person name="Darling A."/>
            <person name="Degnan S.M."/>
            <person name="Oakley T.H."/>
            <person name="Plachetzki D.C."/>
            <person name="Zhai Y."/>
            <person name="Adamski M."/>
            <person name="Calcino A."/>
            <person name="Cummins S.F."/>
            <person name="Goodstein D.M."/>
            <person name="Harris C."/>
            <person name="Jackson D.J."/>
            <person name="Leys S.P."/>
            <person name="Shu S."/>
            <person name="Woodcroft B.J."/>
            <person name="Vervoort M."/>
            <person name="Kosik K.S."/>
            <person name="Manning G."/>
            <person name="Degnan B.M."/>
            <person name="Rokhsar D.S."/>
        </authorList>
    </citation>
    <scope>NUCLEOTIDE SEQUENCE [LARGE SCALE GENOMIC DNA]</scope>
</reference>
<accession>A0A1X7VEJ9</accession>
<feature type="transmembrane region" description="Helical" evidence="7">
    <location>
        <begin position="193"/>
        <end position="214"/>
    </location>
</feature>
<dbReference type="InParanoid" id="A0A1X7VEJ9"/>
<dbReference type="GO" id="GO:0061630">
    <property type="term" value="F:ubiquitin protein ligase activity"/>
    <property type="evidence" value="ECO:0007669"/>
    <property type="project" value="UniProtKB-EC"/>
</dbReference>
<protein>
    <recommendedName>
        <fullName evidence="3">HECT-type E3 ubiquitin transferase</fullName>
        <ecNumber evidence="3">2.3.2.26</ecNumber>
    </recommendedName>
</protein>
<feature type="domain" description="HECT" evidence="8">
    <location>
        <begin position="656"/>
        <end position="993"/>
    </location>
</feature>
<keyword evidence="7" id="KW-0812">Transmembrane</keyword>
<dbReference type="InterPro" id="IPR035983">
    <property type="entry name" value="Hect_E3_ubiquitin_ligase"/>
</dbReference>
<dbReference type="Proteomes" id="UP000007879">
    <property type="component" value="Unassembled WGS sequence"/>
</dbReference>
<dbReference type="OrthoDB" id="6057829at2759"/>
<name>A0A1X7VEJ9_AMPQE</name>
<evidence type="ECO:0000259" key="8">
    <source>
        <dbReference type="PROSITE" id="PS50237"/>
    </source>
</evidence>
<dbReference type="GO" id="GO:0043066">
    <property type="term" value="P:negative regulation of apoptotic process"/>
    <property type="evidence" value="ECO:0007669"/>
    <property type="project" value="TreeGrafter"/>
</dbReference>
<dbReference type="GO" id="GO:0000209">
    <property type="term" value="P:protein polyubiquitination"/>
    <property type="evidence" value="ECO:0007669"/>
    <property type="project" value="TreeGrafter"/>
</dbReference>
<dbReference type="InterPro" id="IPR050409">
    <property type="entry name" value="E3_ubiq-protein_ligase"/>
</dbReference>
<dbReference type="SUPFAM" id="SSF56204">
    <property type="entry name" value="Hect, E3 ligase catalytic domain"/>
    <property type="match status" value="1"/>
</dbReference>
<dbReference type="InterPro" id="IPR058738">
    <property type="entry name" value="PH-like_AREL1"/>
</dbReference>
<dbReference type="EnsemblMetazoa" id="Aqu2.1.37952_001">
    <property type="protein sequence ID" value="Aqu2.1.37952_001"/>
    <property type="gene ID" value="Aqu2.1.37952"/>
</dbReference>
<sequence>MSGGKIGWIIVLVSVILMVWLKQRSLVYQEEDQLSLWLKENRLEEIEESLVLSGIKSTRDLLKYSVDSLSDTLSLTSEQVWLLDRACSWLKVQNWLLTNELTSYEPVLKQHNMISLRDLTSTSDKDLYRMMEGQKDKDKFIAAATSLRNESHGSYSWIYIIIILFIIIIALIVFLYICVVNVVSAAAVLIIDALMYGIVLILWVLIVGVVGSFINGLTGRRVSPPNPPSFSSFRTRTAASRGRSRFSLLRTNQRHSRANTNSTGADFHLGLYDRLRGKSFDSKRSTIAWNNQESLVVGNSSIATVHFKCRNDSNYTLQPSDNLSIKILHVSSKTTLPHALEPARPFGQDSIKISFTPKLSGSYNIDIKINGTYIGRDGSIIRQYKPGSVDASKTVFLQQSNTIVVTSGIYHSMQIIPKDRFGNPANVCQEYLTAEIRKDSSTGDLINPECVVDTSPVPNQYEILLKVEEVGYFVGCVKYEGEIIGPCSINIISLNEADSVSVDKNVAKKCNVYYESMYTPGAAAKPKRVYCYISPKQIQVKEFFILGLIPKRIYSCKVCPSTRIIFHETAECFTLDDGYQSPLVMVSPHREVLAATFYKFLLKNIGGSEKFQDKQKFFYSEVKKMRSQLTRGEVHITVSSRHNLLEEAIQATKHLSSSDWYKKFTIDFQGEEGLDWGGVSREFFELVCVRCFDPSYQLFKRFSDNPQGLAHPNPNRPSHLKLRHYEFAGRIVGKCLYESALGNQLMVKARFSRSFLAQIIGLRINHKYFESDNPELYTTKIQYIRDNDVTDLGLVFAEEEIDQNTGTITVVPLISKGEEIEVTNSNKLHYLNLLAQHKLSKTVKEEVDHFLKGLNDVIPDHLLSIFDETELELLMCGVGTVSYNELKIHTVVNGSNDRFRTVVSWFWTLVSGFTQEEMAKLLQFVTGCSQLPPGGFKDLHPAFQIISSPTHGRLPTAHTCFNQLCLPSYDSYDQFQQSLTLALNEGSEGFGFA</sequence>
<dbReference type="Pfam" id="PF00632">
    <property type="entry name" value="HECT"/>
    <property type="match status" value="1"/>
</dbReference>
<dbReference type="Pfam" id="PF25916">
    <property type="entry name" value="AREL1_PH-like"/>
    <property type="match status" value="1"/>
</dbReference>
<dbReference type="KEGG" id="aqu:100640448"/>
<comment type="pathway">
    <text evidence="2">Protein modification; protein ubiquitination.</text>
</comment>
<comment type="catalytic activity">
    <reaction evidence="1">
        <text>S-ubiquitinyl-[E2 ubiquitin-conjugating enzyme]-L-cysteine + [acceptor protein]-L-lysine = [E2 ubiquitin-conjugating enzyme]-L-cysteine + N(6)-ubiquitinyl-[acceptor protein]-L-lysine.</text>
        <dbReference type="EC" id="2.3.2.26"/>
    </reaction>
</comment>